<dbReference type="CDD" id="cd03357">
    <property type="entry name" value="LbH_MAT_GAT"/>
    <property type="match status" value="1"/>
</dbReference>
<evidence type="ECO:0000256" key="5">
    <source>
        <dbReference type="RuleBase" id="RU367021"/>
    </source>
</evidence>
<dbReference type="PROSITE" id="PS00101">
    <property type="entry name" value="HEXAPEP_TRANSFERASES"/>
    <property type="match status" value="1"/>
</dbReference>
<proteinExistence type="inferred from homology"/>
<dbReference type="SUPFAM" id="SSF51161">
    <property type="entry name" value="Trimeric LpxA-like enzymes"/>
    <property type="match status" value="1"/>
</dbReference>
<keyword evidence="3" id="KW-0677">Repeat</keyword>
<dbReference type="PANTHER" id="PTHR43017">
    <property type="entry name" value="GALACTOSIDE O-ACETYLTRANSFERASE"/>
    <property type="match status" value="1"/>
</dbReference>
<evidence type="ECO:0000256" key="4">
    <source>
        <dbReference type="ARBA" id="ARBA00023315"/>
    </source>
</evidence>
<dbReference type="FunFam" id="2.160.10.10:FF:000025">
    <property type="entry name" value="Hexapeptide-repeat containing-acetyltransferase"/>
    <property type="match status" value="1"/>
</dbReference>
<dbReference type="Pfam" id="PF12464">
    <property type="entry name" value="Mac"/>
    <property type="match status" value="1"/>
</dbReference>
<organism evidence="7 8">
    <name type="scientific">Bombilactobacillus apium</name>
    <dbReference type="NCBI Taxonomy" id="2675299"/>
    <lineage>
        <taxon>Bacteria</taxon>
        <taxon>Bacillati</taxon>
        <taxon>Bacillota</taxon>
        <taxon>Bacilli</taxon>
        <taxon>Lactobacillales</taxon>
        <taxon>Lactobacillaceae</taxon>
        <taxon>Bombilactobacillus</taxon>
    </lineage>
</organism>
<dbReference type="InterPro" id="IPR001451">
    <property type="entry name" value="Hexapep"/>
</dbReference>
<dbReference type="Pfam" id="PF00132">
    <property type="entry name" value="Hexapep"/>
    <property type="match status" value="1"/>
</dbReference>
<dbReference type="SMART" id="SM01266">
    <property type="entry name" value="Mac"/>
    <property type="match status" value="1"/>
</dbReference>
<comment type="caution">
    <text evidence="7">The sequence shown here is derived from an EMBL/GenBank/DDBJ whole genome shotgun (WGS) entry which is preliminary data.</text>
</comment>
<keyword evidence="2 5" id="KW-0808">Transferase</keyword>
<evidence type="ECO:0000256" key="2">
    <source>
        <dbReference type="ARBA" id="ARBA00022679"/>
    </source>
</evidence>
<dbReference type="PANTHER" id="PTHR43017:SF1">
    <property type="entry name" value="ACETYLTRANSFERASE YJL218W-RELATED"/>
    <property type="match status" value="1"/>
</dbReference>
<keyword evidence="8" id="KW-1185">Reference proteome</keyword>
<evidence type="ECO:0000313" key="8">
    <source>
        <dbReference type="Proteomes" id="UP000563523"/>
    </source>
</evidence>
<evidence type="ECO:0000259" key="6">
    <source>
        <dbReference type="SMART" id="SM01266"/>
    </source>
</evidence>
<evidence type="ECO:0000256" key="3">
    <source>
        <dbReference type="ARBA" id="ARBA00022737"/>
    </source>
</evidence>
<gene>
    <name evidence="7" type="ORF">HU830_04800</name>
</gene>
<reference evidence="7 8" key="1">
    <citation type="submission" date="2020-06" db="EMBL/GenBank/DDBJ databases">
        <authorList>
            <person name="Kang J."/>
        </authorList>
    </citation>
    <scope>NUCLEOTIDE SEQUENCE [LARGE SCALE GENOMIC DNA]</scope>
    <source>
        <strain evidence="7 8">DCY120</strain>
    </source>
</reference>
<dbReference type="Gene3D" id="2.160.10.10">
    <property type="entry name" value="Hexapeptide repeat proteins"/>
    <property type="match status" value="1"/>
</dbReference>
<evidence type="ECO:0000256" key="1">
    <source>
        <dbReference type="ARBA" id="ARBA00007274"/>
    </source>
</evidence>
<protein>
    <recommendedName>
        <fullName evidence="5">Acetyltransferase</fullName>
        <ecNumber evidence="5">2.3.1.-</ecNumber>
    </recommendedName>
</protein>
<name>A0A850RCJ2_9LACO</name>
<dbReference type="RefSeq" id="WP_176942659.1">
    <property type="nucleotide sequence ID" value="NZ_JABZEC010000004.1"/>
</dbReference>
<dbReference type="InterPro" id="IPR024688">
    <property type="entry name" value="Mac_dom"/>
</dbReference>
<keyword evidence="4 5" id="KW-0012">Acyltransferase</keyword>
<dbReference type="InterPro" id="IPR039369">
    <property type="entry name" value="LacA-like"/>
</dbReference>
<dbReference type="InterPro" id="IPR018357">
    <property type="entry name" value="Hexapep_transf_CS"/>
</dbReference>
<evidence type="ECO:0000313" key="7">
    <source>
        <dbReference type="EMBL" id="NVY96488.1"/>
    </source>
</evidence>
<dbReference type="GO" id="GO:0008870">
    <property type="term" value="F:galactoside O-acetyltransferase activity"/>
    <property type="evidence" value="ECO:0007669"/>
    <property type="project" value="TreeGrafter"/>
</dbReference>
<dbReference type="AlphaFoldDB" id="A0A850RCJ2"/>
<dbReference type="InterPro" id="IPR011004">
    <property type="entry name" value="Trimer_LpxA-like_sf"/>
</dbReference>
<dbReference type="EMBL" id="JABZEC010000004">
    <property type="protein sequence ID" value="NVY96488.1"/>
    <property type="molecule type" value="Genomic_DNA"/>
</dbReference>
<dbReference type="Proteomes" id="UP000563523">
    <property type="component" value="Unassembled WGS sequence"/>
</dbReference>
<accession>A0A850RCJ2</accession>
<sequence>MSPDHDYQNLLAGKLYRAHNIQPEHRSTSGKVLVQKINQLPRKQIDQIKTLERQLFASCGTDVFIQPPFEVDYGRHISIGDHFYCNSNAILLDTNEIRIGNNVMIGPRVNLFTAGHPVDALIRNQEWEFAQAITISDNVWLGGNVTVLPGVTIGAGTVVGAGSVVTKDLPADVIAVGNPARILRSITAEDHAFWQAKFASQ</sequence>
<comment type="similarity">
    <text evidence="1 5">Belongs to the transferase hexapeptide repeat family.</text>
</comment>
<dbReference type="EC" id="2.3.1.-" evidence="5"/>
<feature type="domain" description="Maltose/galactoside acetyltransferase" evidence="6">
    <location>
        <begin position="7"/>
        <end position="61"/>
    </location>
</feature>